<feature type="region of interest" description="Disordered" evidence="3">
    <location>
        <begin position="1"/>
        <end position="42"/>
    </location>
</feature>
<feature type="compositionally biased region" description="Polar residues" evidence="3">
    <location>
        <begin position="301"/>
        <end position="312"/>
    </location>
</feature>
<evidence type="ECO:0000259" key="5">
    <source>
        <dbReference type="PROSITE" id="PS51525"/>
    </source>
</evidence>
<dbReference type="PROSITE" id="PS50014">
    <property type="entry name" value="BROMODOMAIN_2"/>
    <property type="match status" value="2"/>
</dbReference>
<dbReference type="InterPro" id="IPR001487">
    <property type="entry name" value="Bromodomain"/>
</dbReference>
<feature type="region of interest" description="Disordered" evidence="3">
    <location>
        <begin position="434"/>
        <end position="515"/>
    </location>
</feature>
<dbReference type="InterPro" id="IPR038336">
    <property type="entry name" value="NET_sf"/>
</dbReference>
<dbReference type="Gene3D" id="1.20.1270.220">
    <property type="match status" value="1"/>
</dbReference>
<dbReference type="GO" id="GO:0006338">
    <property type="term" value="P:chromatin remodeling"/>
    <property type="evidence" value="ECO:0007669"/>
    <property type="project" value="TreeGrafter"/>
</dbReference>
<feature type="domain" description="Bromo" evidence="4">
    <location>
        <begin position="538"/>
        <end position="610"/>
    </location>
</feature>
<dbReference type="GO" id="GO:0005634">
    <property type="term" value="C:nucleus"/>
    <property type="evidence" value="ECO:0007669"/>
    <property type="project" value="TreeGrafter"/>
</dbReference>
<sequence>MASPPPSAPVTEPEVRGSDATPEVKPETNGHLPTDSKPKVSDISAVDKVETEKPLLNGTADDSVKDIVITKTEPDAIKTEDKPVEAATEPAEPRTSGEVSEPASLPKPTELPKPSPTNEDEVMKDASQPESSEPVPTAETPVEKPPQSVEKSPEAATKPGDEAKPASTSNEEVTASTAAPASPKPTAEAQIDVTMGGTNAEGNAEALPTSEADLGPAGMSQLAIDGTDIETSPVATAESASDAPVKVAREREDDAGEEPAPKRARTEPKEDEVTAPVTAADAMDTTPAETAPLESIEALPANTSGEAPSLSSLKWDDAEKDKAALSPYQRREIRKSLGKAKKTKNGAHFRDSVQRLWPGLWDNYVARIEKPMDLGKIDRDLREPEGPYATFGDVKADLGLIFTNTLAFNGPTHDVTAAALNAVKTIWNEVKTIPAEEPAKPKPFPKAKPVRESRVAAVSTPEPNRRQSAGPTVAAPTPSSAKPAADARRDSLADADRPKRTVRAPKSKDIDYTSKSRKKLKPELQFCDEVLTELTSTKHFTINQFFLEPVDPVALAIPQYYSVIKKPMDLGQVSRMLHGGEISSVKEFDKNVRLIFDNCFQFNGPPSQGNPVSLFAKQLQDLYTSEMKKKDAWLAKHAKANAPASNPSDDEDDEDEEEDLEAAAAINEMTSNIRVLEGKMREESTKLTELFAADSPDQIMIQVQQNIVSVVQTTLLNKKAQLAELRERGDKPGKKAKGGKSKPSGSKKAAAGAAPKKSGGSKKATKKSLTAAEKDQIANAINDLEGKHLDRAIDIIKNDTGQNENPDGELELDIDQLSPAALLKLWELCKKVLPGFAKDSSSAGPTDDGPKHKSQGAQPKGKKNKPMSAQEQEARIAQLEALSSMYKGRPSEGADVEVTQAPTPTNESSDESSSEEE</sequence>
<feature type="compositionally biased region" description="Low complexity" evidence="3">
    <location>
        <begin position="741"/>
        <end position="758"/>
    </location>
</feature>
<organism evidence="6 7">
    <name type="scientific">Sarocladium strictum</name>
    <name type="common">Black bundle disease fungus</name>
    <name type="synonym">Acremonium strictum</name>
    <dbReference type="NCBI Taxonomy" id="5046"/>
    <lineage>
        <taxon>Eukaryota</taxon>
        <taxon>Fungi</taxon>
        <taxon>Dikarya</taxon>
        <taxon>Ascomycota</taxon>
        <taxon>Pezizomycotina</taxon>
        <taxon>Sordariomycetes</taxon>
        <taxon>Hypocreomycetidae</taxon>
        <taxon>Hypocreales</taxon>
        <taxon>Sarocladiaceae</taxon>
        <taxon>Sarocladium</taxon>
    </lineage>
</organism>
<evidence type="ECO:0000256" key="1">
    <source>
        <dbReference type="ARBA" id="ARBA00023117"/>
    </source>
</evidence>
<feature type="compositionally biased region" description="Low complexity" evidence="3">
    <location>
        <begin position="171"/>
        <end position="189"/>
    </location>
</feature>
<dbReference type="Pfam" id="PF00439">
    <property type="entry name" value="Bromodomain"/>
    <property type="match status" value="2"/>
</dbReference>
<keyword evidence="1 2" id="KW-0103">Bromodomain</keyword>
<feature type="domain" description="NET" evidence="5">
    <location>
        <begin position="759"/>
        <end position="840"/>
    </location>
</feature>
<feature type="compositionally biased region" description="Basic and acidic residues" evidence="3">
    <location>
        <begin position="13"/>
        <end position="42"/>
    </location>
</feature>
<feature type="region of interest" description="Disordered" evidence="3">
    <location>
        <begin position="836"/>
        <end position="917"/>
    </location>
</feature>
<feature type="compositionally biased region" description="Acidic residues" evidence="3">
    <location>
        <begin position="648"/>
        <end position="659"/>
    </location>
</feature>
<reference evidence="6" key="1">
    <citation type="submission" date="2022-10" db="EMBL/GenBank/DDBJ databases">
        <title>Determination and structural analysis of whole genome sequence of Sarocladium strictum F4-1.</title>
        <authorList>
            <person name="Hu L."/>
            <person name="Jiang Y."/>
        </authorList>
    </citation>
    <scope>NUCLEOTIDE SEQUENCE</scope>
    <source>
        <strain evidence="6">F4-1</strain>
    </source>
</reference>
<proteinExistence type="predicted"/>
<evidence type="ECO:0000313" key="7">
    <source>
        <dbReference type="Proteomes" id="UP001175261"/>
    </source>
</evidence>
<evidence type="ECO:0000259" key="4">
    <source>
        <dbReference type="PROSITE" id="PS50014"/>
    </source>
</evidence>
<dbReference type="InterPro" id="IPR050935">
    <property type="entry name" value="Bromo_chromatin_reader"/>
</dbReference>
<accession>A0AA39GBI7</accession>
<feature type="compositionally biased region" description="Basic and acidic residues" evidence="3">
    <location>
        <begin position="724"/>
        <end position="733"/>
    </location>
</feature>
<evidence type="ECO:0000313" key="6">
    <source>
        <dbReference type="EMBL" id="KAK0384278.1"/>
    </source>
</evidence>
<name>A0AA39GBI7_SARSR</name>
<dbReference type="Pfam" id="PF17035">
    <property type="entry name" value="BET"/>
    <property type="match status" value="1"/>
</dbReference>
<dbReference type="EMBL" id="JAPDFR010000008">
    <property type="protein sequence ID" value="KAK0384278.1"/>
    <property type="molecule type" value="Genomic_DNA"/>
</dbReference>
<protein>
    <submittedName>
        <fullName evidence="6">Uncharacterized protein</fullName>
    </submittedName>
</protein>
<feature type="region of interest" description="Disordered" evidence="3">
    <location>
        <begin position="638"/>
        <end position="659"/>
    </location>
</feature>
<dbReference type="GO" id="GO:0006355">
    <property type="term" value="P:regulation of DNA-templated transcription"/>
    <property type="evidence" value="ECO:0007669"/>
    <property type="project" value="TreeGrafter"/>
</dbReference>
<feature type="compositionally biased region" description="Acidic residues" evidence="3">
    <location>
        <begin position="908"/>
        <end position="917"/>
    </location>
</feature>
<feature type="compositionally biased region" description="Basic and acidic residues" evidence="3">
    <location>
        <begin position="485"/>
        <end position="499"/>
    </location>
</feature>
<feature type="domain" description="Bromo" evidence="4">
    <location>
        <begin position="341"/>
        <end position="416"/>
    </location>
</feature>
<keyword evidence="7" id="KW-1185">Reference proteome</keyword>
<feature type="region of interest" description="Disordered" evidence="3">
    <location>
        <begin position="296"/>
        <end position="315"/>
    </location>
</feature>
<dbReference type="GO" id="GO:0000785">
    <property type="term" value="C:chromatin"/>
    <property type="evidence" value="ECO:0007669"/>
    <property type="project" value="TreeGrafter"/>
</dbReference>
<feature type="compositionally biased region" description="Basic and acidic residues" evidence="3">
    <location>
        <begin position="72"/>
        <end position="84"/>
    </location>
</feature>
<dbReference type="SUPFAM" id="SSF47370">
    <property type="entry name" value="Bromodomain"/>
    <property type="match status" value="2"/>
</dbReference>
<dbReference type="SMART" id="SM00297">
    <property type="entry name" value="BROMO"/>
    <property type="match status" value="1"/>
</dbReference>
<dbReference type="InterPro" id="IPR027353">
    <property type="entry name" value="NET_dom"/>
</dbReference>
<dbReference type="PANTHER" id="PTHR22880">
    <property type="entry name" value="FALZ-RELATED BROMODOMAIN-CONTAINING PROTEINS"/>
    <property type="match status" value="1"/>
</dbReference>
<evidence type="ECO:0000256" key="2">
    <source>
        <dbReference type="PROSITE-ProRule" id="PRU00035"/>
    </source>
</evidence>
<feature type="compositionally biased region" description="Basic and acidic residues" evidence="3">
    <location>
        <begin position="259"/>
        <end position="272"/>
    </location>
</feature>
<dbReference type="Proteomes" id="UP001175261">
    <property type="component" value="Unassembled WGS sequence"/>
</dbReference>
<feature type="region of interest" description="Disordered" evidence="3">
    <location>
        <begin position="723"/>
        <end position="771"/>
    </location>
</feature>
<dbReference type="PROSITE" id="PS51525">
    <property type="entry name" value="NET"/>
    <property type="match status" value="1"/>
</dbReference>
<dbReference type="CDD" id="cd04369">
    <property type="entry name" value="Bromodomain"/>
    <property type="match status" value="1"/>
</dbReference>
<dbReference type="Gene3D" id="1.20.920.10">
    <property type="entry name" value="Bromodomain-like"/>
    <property type="match status" value="2"/>
</dbReference>
<evidence type="ECO:0000256" key="3">
    <source>
        <dbReference type="SAM" id="MobiDB-lite"/>
    </source>
</evidence>
<feature type="compositionally biased region" description="Low complexity" evidence="3">
    <location>
        <begin position="468"/>
        <end position="484"/>
    </location>
</feature>
<dbReference type="AlphaFoldDB" id="A0AA39GBI7"/>
<dbReference type="InterPro" id="IPR036427">
    <property type="entry name" value="Bromodomain-like_sf"/>
</dbReference>
<gene>
    <name evidence="6" type="ORF">NLU13_8366</name>
</gene>
<dbReference type="PANTHER" id="PTHR22880:SF225">
    <property type="entry name" value="BROMODOMAIN-CONTAINING PROTEIN BET-1-RELATED"/>
    <property type="match status" value="1"/>
</dbReference>
<comment type="caution">
    <text evidence="6">The sequence shown here is derived from an EMBL/GenBank/DDBJ whole genome shotgun (WGS) entry which is preliminary data.</text>
</comment>
<dbReference type="PRINTS" id="PR00503">
    <property type="entry name" value="BROMODOMAIN"/>
</dbReference>
<feature type="region of interest" description="Disordered" evidence="3">
    <location>
        <begin position="72"/>
        <end position="289"/>
    </location>
</feature>